<comment type="caution">
    <text evidence="1">The sequence shown here is derived from an EMBL/GenBank/DDBJ whole genome shotgun (WGS) entry which is preliminary data.</text>
</comment>
<accession>A0ACC6R8Z2</accession>
<dbReference type="Proteomes" id="UP001374952">
    <property type="component" value="Unassembled WGS sequence"/>
</dbReference>
<protein>
    <submittedName>
        <fullName evidence="1">HD domain-containing protein</fullName>
    </submittedName>
</protein>
<keyword evidence="2" id="KW-1185">Reference proteome</keyword>
<evidence type="ECO:0000313" key="1">
    <source>
        <dbReference type="EMBL" id="MEL0606247.1"/>
    </source>
</evidence>
<sequence length="218" mass="24121">MANSVLTPELQQLDSQCRTFITSLIHADVAHDITHIERVVRVAIQLCHAEQANMNIVLPAAWMHDCVAVAKNHPNRAKASTMAADKAIAFLKSINYDASLFDDIHHAIAAHSFSANIAVKTLEAQIVQDADRMDALGAIGVSRCMKVGGSISRLLYNPDDPFCVNREADDKTYTLDHFFIKLLHIAKSMNTPSAKAEAERRTAYMYAFLEQLKSEIGQ</sequence>
<proteinExistence type="predicted"/>
<gene>
    <name evidence="1" type="ORF">V6250_18920</name>
</gene>
<dbReference type="EMBL" id="JBAKAX010000032">
    <property type="protein sequence ID" value="MEL0606247.1"/>
    <property type="molecule type" value="Genomic_DNA"/>
</dbReference>
<evidence type="ECO:0000313" key="2">
    <source>
        <dbReference type="Proteomes" id="UP001374952"/>
    </source>
</evidence>
<organism evidence="1 2">
    <name type="scientific">Pseudoalteromonas undina</name>
    <dbReference type="NCBI Taxonomy" id="43660"/>
    <lineage>
        <taxon>Bacteria</taxon>
        <taxon>Pseudomonadati</taxon>
        <taxon>Pseudomonadota</taxon>
        <taxon>Gammaproteobacteria</taxon>
        <taxon>Alteromonadales</taxon>
        <taxon>Pseudoalteromonadaceae</taxon>
        <taxon>Pseudoalteromonas</taxon>
    </lineage>
</organism>
<reference evidence="1" key="1">
    <citation type="submission" date="2024-02" db="EMBL/GenBank/DDBJ databases">
        <title>Bacteria isolated from the canopy kelp, Nereocystis luetkeana.</title>
        <authorList>
            <person name="Pfister C.A."/>
            <person name="Younker I.T."/>
            <person name="Light S.H."/>
        </authorList>
    </citation>
    <scope>NUCLEOTIDE SEQUENCE</scope>
    <source>
        <strain evidence="1">TN.2.01</strain>
    </source>
</reference>
<name>A0ACC6R8Z2_9GAMM</name>